<dbReference type="PROSITE" id="PS50089">
    <property type="entry name" value="ZF_RING_2"/>
    <property type="match status" value="1"/>
</dbReference>
<accession>B5LIN4</accession>
<evidence type="ECO:0000256" key="2">
    <source>
        <dbReference type="SAM" id="Coils"/>
    </source>
</evidence>
<feature type="region of interest" description="Disordered" evidence="3">
    <location>
        <begin position="342"/>
        <end position="366"/>
    </location>
</feature>
<feature type="domain" description="RING-type" evidence="4">
    <location>
        <begin position="848"/>
        <end position="889"/>
    </location>
</feature>
<keyword evidence="1" id="KW-0863">Zinc-finger</keyword>
<evidence type="ECO:0000256" key="1">
    <source>
        <dbReference type="PROSITE-ProRule" id="PRU00175"/>
    </source>
</evidence>
<proteinExistence type="evidence at transcript level"/>
<dbReference type="AlphaFoldDB" id="B5LIN4"/>
<dbReference type="Gene3D" id="3.30.40.10">
    <property type="entry name" value="Zinc/RING finger domain, C3HC4 (zinc finger)"/>
    <property type="match status" value="1"/>
</dbReference>
<sequence length="904" mass="107410">MEVEVQEEEAKQIEYVRPLGQICRFECPANKEQHSKFLNSYQMYKYHIKYCRELRCLQEVFVCKFCVKLFLEIKKRDEHQINCSCRLVQENVIFEIPDHLKTRYPLNKITFENQEEFYQIIDKFPLQEPLSINLIDSSCLKSDFDEEGEELIKTDKSCCENSNNVFSEDLMCSDEDDSQLSELEQFSPKKYLQNYIGSNNSQQNLSLISQQIDILSVQEQLIQPSNTIMVEEEEQDYDDKKPSRKKHSLRSFKNIIKKKIEQPKAIQESAVLQQQIVSQNNQKLTHQVEQFFNNNIELPFEQQILQQKKILEIQASLVNEKITDLQNLKLIIDQKNEKESSKLECGQEEAQNQKSISSNQKSQKNYIDKDDDDSFCFLEAQECILNGIHNNQKQYDRFFKVKQHIQIKVMDVTSENQVILQQEENFIDDYNYVSYLSMKNFQKFNSYLVKNKSKLQPQDHLIASYTVNHYDSKKYLEEHLMKTPNDNQFCLMQIEITKLQDLFNTKQPHNCLFEDSSNITDSIYKSQYSIFILVLENSKIFDKDFVPQPPQNALDCTDVYMKPMQQYSFQQKQLTAQQAKIQNKSENKSQLSNDCNETIRLNLYAFEGFQVFNNDLNLHEVYLFDKLSIELLEATAIDLKILEHLKSQTQKQLFQYSNDIEIYSKQKEEKIQQLLEIKSRIEQDKRATLTKKKARIGKEKNLEELIQKKMSEKENNLLKFNQMQKEIKEMHSQVNQLRQNLQIEIDKEYQLAKEKSDQIYYQQMDKHRAEVISLASENILDLYSVIEFYKQENQLLFKEQYELMDIQRKQGQALLKYDAKYENLQNAKRNKEKLISLQKNKQQTAYLCLKCKKYPQNCLQKPCGHVVFCYSCLNEENEEKEIIFCKICKIEIIKFSEIKYKIIH</sequence>
<reference evidence="5" key="1">
    <citation type="submission" date="2008-06" db="EMBL/GenBank/DDBJ databases">
        <title>A polycomb-like complex is required for piRNA-directed heterochromatin formation in Tetrahymena.</title>
        <authorList>
            <person name="Taverna S.D."/>
            <person name="Molascon A.J."/>
            <person name="Ueberheide B."/>
            <person name="Chait B.T."/>
            <person name="Allis D.C."/>
            <person name="Mochizuki K."/>
            <person name="Liu Y."/>
        </authorList>
    </citation>
    <scope>NUCLEOTIDE SEQUENCE</scope>
</reference>
<organism evidence="5">
    <name type="scientific">Tetrahymena thermophila</name>
    <dbReference type="NCBI Taxonomy" id="5911"/>
    <lineage>
        <taxon>Eukaryota</taxon>
        <taxon>Sar</taxon>
        <taxon>Alveolata</taxon>
        <taxon>Ciliophora</taxon>
        <taxon>Intramacronucleata</taxon>
        <taxon>Oligohymenophorea</taxon>
        <taxon>Hymenostomatida</taxon>
        <taxon>Tetrahymenina</taxon>
        <taxon>Tetrahymenidae</taxon>
        <taxon>Tetrahymena</taxon>
    </lineage>
</organism>
<feature type="compositionally biased region" description="Low complexity" evidence="3">
    <location>
        <begin position="352"/>
        <end position="365"/>
    </location>
</feature>
<dbReference type="InterPro" id="IPR013083">
    <property type="entry name" value="Znf_RING/FYVE/PHD"/>
</dbReference>
<dbReference type="GO" id="GO:0008270">
    <property type="term" value="F:zinc ion binding"/>
    <property type="evidence" value="ECO:0007669"/>
    <property type="project" value="UniProtKB-KW"/>
</dbReference>
<evidence type="ECO:0000259" key="4">
    <source>
        <dbReference type="PROSITE" id="PS50089"/>
    </source>
</evidence>
<gene>
    <name evidence="5" type="primary">RNF2</name>
</gene>
<keyword evidence="2" id="KW-0175">Coiled coil</keyword>
<dbReference type="InterPro" id="IPR001841">
    <property type="entry name" value="Znf_RING"/>
</dbReference>
<dbReference type="CDD" id="cd16449">
    <property type="entry name" value="RING-HC"/>
    <property type="match status" value="1"/>
</dbReference>
<name>B5LIN4_TETTH</name>
<keyword evidence="1" id="KW-0479">Metal-binding</keyword>
<feature type="coiled-coil region" evidence="2">
    <location>
        <begin position="720"/>
        <end position="747"/>
    </location>
</feature>
<keyword evidence="1" id="KW-0862">Zinc</keyword>
<protein>
    <submittedName>
        <fullName evidence="5">Rnf2p</fullName>
    </submittedName>
</protein>
<evidence type="ECO:0000256" key="3">
    <source>
        <dbReference type="SAM" id="MobiDB-lite"/>
    </source>
</evidence>
<dbReference type="EMBL" id="EU814897">
    <property type="protein sequence ID" value="ACH72075.1"/>
    <property type="molecule type" value="mRNA"/>
</dbReference>
<evidence type="ECO:0000313" key="5">
    <source>
        <dbReference type="EMBL" id="ACH72075.1"/>
    </source>
</evidence>
<feature type="coiled-coil region" evidence="2">
    <location>
        <begin position="814"/>
        <end position="844"/>
    </location>
</feature>